<reference evidence="1" key="3">
    <citation type="submission" date="2015-04" db="UniProtKB">
        <authorList>
            <consortium name="EnsemblPlants"/>
        </authorList>
    </citation>
    <scope>IDENTIFICATION</scope>
</reference>
<evidence type="ECO:0000313" key="2">
    <source>
        <dbReference type="Proteomes" id="UP000032180"/>
    </source>
</evidence>
<dbReference type="Proteomes" id="UP000032180">
    <property type="component" value="Chromosome 9"/>
</dbReference>
<dbReference type="Gramene" id="LPERR09G15270.1">
    <property type="protein sequence ID" value="LPERR09G15270.1"/>
    <property type="gene ID" value="LPERR09G15270"/>
</dbReference>
<dbReference type="AlphaFoldDB" id="A0A0D9XGN7"/>
<dbReference type="EnsemblPlants" id="LPERR09G15270.1">
    <property type="protein sequence ID" value="LPERR09G15270.1"/>
    <property type="gene ID" value="LPERR09G15270"/>
</dbReference>
<accession>A0A0D9XGN7</accession>
<keyword evidence="2" id="KW-1185">Reference proteome</keyword>
<sequence length="75" mass="8496">MLQHGVLHLLAAHHPWLCPWHHLRSLCTCCSRLRPAPEGILYPCLAHLYSVKTYAYTEHPCSNVELVSGNFVGVF</sequence>
<reference evidence="2" key="2">
    <citation type="submission" date="2013-12" db="EMBL/GenBank/DDBJ databases">
        <authorList>
            <person name="Yu Y."/>
            <person name="Lee S."/>
            <person name="de Baynast K."/>
            <person name="Wissotski M."/>
            <person name="Liu L."/>
            <person name="Talag J."/>
            <person name="Goicoechea J."/>
            <person name="Angelova A."/>
            <person name="Jetty R."/>
            <person name="Kudrna D."/>
            <person name="Golser W."/>
            <person name="Rivera L."/>
            <person name="Zhang J."/>
            <person name="Wing R."/>
        </authorList>
    </citation>
    <scope>NUCLEOTIDE SEQUENCE</scope>
</reference>
<name>A0A0D9XGN7_9ORYZ</name>
<organism evidence="1 2">
    <name type="scientific">Leersia perrieri</name>
    <dbReference type="NCBI Taxonomy" id="77586"/>
    <lineage>
        <taxon>Eukaryota</taxon>
        <taxon>Viridiplantae</taxon>
        <taxon>Streptophyta</taxon>
        <taxon>Embryophyta</taxon>
        <taxon>Tracheophyta</taxon>
        <taxon>Spermatophyta</taxon>
        <taxon>Magnoliopsida</taxon>
        <taxon>Liliopsida</taxon>
        <taxon>Poales</taxon>
        <taxon>Poaceae</taxon>
        <taxon>BOP clade</taxon>
        <taxon>Oryzoideae</taxon>
        <taxon>Oryzeae</taxon>
        <taxon>Oryzinae</taxon>
        <taxon>Leersia</taxon>
    </lineage>
</organism>
<reference evidence="1 2" key="1">
    <citation type="submission" date="2012-08" db="EMBL/GenBank/DDBJ databases">
        <title>Oryza genome evolution.</title>
        <authorList>
            <person name="Wing R.A."/>
        </authorList>
    </citation>
    <scope>NUCLEOTIDE SEQUENCE</scope>
</reference>
<protein>
    <submittedName>
        <fullName evidence="1">Uncharacterized protein</fullName>
    </submittedName>
</protein>
<dbReference type="HOGENOM" id="CLU_2674690_0_0_1"/>
<evidence type="ECO:0000313" key="1">
    <source>
        <dbReference type="EnsemblPlants" id="LPERR09G15270.1"/>
    </source>
</evidence>
<proteinExistence type="predicted"/>